<dbReference type="SUPFAM" id="SSF52540">
    <property type="entry name" value="P-loop containing nucleoside triphosphate hydrolases"/>
    <property type="match status" value="1"/>
</dbReference>
<keyword evidence="5" id="KW-1185">Reference proteome</keyword>
<dbReference type="GO" id="GO:0006886">
    <property type="term" value="P:intracellular protein transport"/>
    <property type="evidence" value="ECO:0007669"/>
    <property type="project" value="InterPro"/>
</dbReference>
<evidence type="ECO:0000313" key="4">
    <source>
        <dbReference type="EMBL" id="CAF3751377.1"/>
    </source>
</evidence>
<dbReference type="InterPro" id="IPR014018">
    <property type="entry name" value="SecA_motor_DEAD"/>
</dbReference>
<dbReference type="GO" id="GO:0006605">
    <property type="term" value="P:protein targeting"/>
    <property type="evidence" value="ECO:0007669"/>
    <property type="project" value="InterPro"/>
</dbReference>
<dbReference type="PANTHER" id="PTHR30612:SF0">
    <property type="entry name" value="CHLOROPLAST PROTEIN-TRANSPORTING ATPASE"/>
    <property type="match status" value="1"/>
</dbReference>
<feature type="domain" description="SecA family profile" evidence="3">
    <location>
        <begin position="1101"/>
        <end position="1427"/>
    </location>
</feature>
<dbReference type="PROSITE" id="PS51196">
    <property type="entry name" value="SECA_MOTOR_DEAD"/>
    <property type="match status" value="1"/>
</dbReference>
<evidence type="ECO:0000256" key="1">
    <source>
        <dbReference type="ARBA" id="ARBA00022927"/>
    </source>
</evidence>
<dbReference type="Pfam" id="PF07517">
    <property type="entry name" value="SecA_DEAD"/>
    <property type="match status" value="1"/>
</dbReference>
<accession>A0A818YAH5</accession>
<reference evidence="4" key="1">
    <citation type="submission" date="2021-02" db="EMBL/GenBank/DDBJ databases">
        <authorList>
            <person name="Nowell W R."/>
        </authorList>
    </citation>
    <scope>NUCLEOTIDE SEQUENCE</scope>
</reference>
<keyword evidence="2" id="KW-0811">Translocation</keyword>
<comment type="caution">
    <text evidence="4">The sequence shown here is derived from an EMBL/GenBank/DDBJ whole genome shotgun (WGS) entry which is preliminary data.</text>
</comment>
<organism evidence="4 5">
    <name type="scientific">Rotaria magnacalcarata</name>
    <dbReference type="NCBI Taxonomy" id="392030"/>
    <lineage>
        <taxon>Eukaryota</taxon>
        <taxon>Metazoa</taxon>
        <taxon>Spiralia</taxon>
        <taxon>Gnathifera</taxon>
        <taxon>Rotifera</taxon>
        <taxon>Eurotatoria</taxon>
        <taxon>Bdelloidea</taxon>
        <taxon>Philodinida</taxon>
        <taxon>Philodinidae</taxon>
        <taxon>Rotaria</taxon>
    </lineage>
</organism>
<dbReference type="PANTHER" id="PTHR30612">
    <property type="entry name" value="SECA INNER MEMBRANE COMPONENT OF SEC PROTEIN SECRETION SYSTEM"/>
    <property type="match status" value="1"/>
</dbReference>
<dbReference type="Gene3D" id="3.40.50.300">
    <property type="entry name" value="P-loop containing nucleotide triphosphate hydrolases"/>
    <property type="match status" value="1"/>
</dbReference>
<dbReference type="Proteomes" id="UP000663866">
    <property type="component" value="Unassembled WGS sequence"/>
</dbReference>
<evidence type="ECO:0000256" key="2">
    <source>
        <dbReference type="ARBA" id="ARBA00023010"/>
    </source>
</evidence>
<sequence>MGGVVVAYIRGLAKLSSIYGSMMASDVSLVSRFYVFDNDLKLGEENFADIVNKNILCLLYNEAGKNAFEDDVFRIFNHILVFENDYQANVIKILQKYSANKYLIPDETMLALENVISIPEWFDQVFKVFESMIYNKQSVSEKILQIIADYFYLSHDKKLRDRSFHLLTMVDDNQDVSDEIFDILELEKASLVISSNLSDANHAIVYLFEKTKEGKRLTINGFKALSKVIDNRSKLNEEILKIILNTSTNEQIITDDLIQKLVKRFKPDKVQKHLLEIFENLVKNNQDIPNELSFKLTKALDNSRICDQVLFIFILEGQKGKKLSENIIRKILDKVLKIENPLAMQQYLSVICSVIEETDYFEYNKRKLLNRIFSRIFGNNIISKVQTTLLHALKTDNQDVIRKSISGFKTLISIHQVELENQVIEVLVSLTTSARCDESMKQDISTLLNKSKLDENQQLTYKLSYLNYNSDEQLLDNLAKFPQLLTQHFNQINLIIDNCSELTSKALETLLKCSNKKNIPDKLLDSIAVLLASTNSETIKSLCCRLLAEIVKAGRQVTDEIISLILVQDEKKKPIDILKLICKNQIISEELKTKINLFSDIDSTTNIDRKTLHKFLNNMRQEFQISRKFSHLSIQKLLSFNISLNGNETKLEQDLIDIFALILIQNPEYSENQFIVNCLEKAILSKTINEKILNAYKEVIKRTKCQTKNFESVLDIFIEILNKSDSSVKTHFDILVCIALASESKKITKLETLENNIFNDNEIIRSWSFRGLRAAYDRGLRSLEFQQWCDSISEKMEENTPIEVSFDFDLFETISALKYIDFDKICDKPQNQWNIELLIFDLIERISMSEAERFQFYQAWLDIEEHQKGNSNILLKLLHRFVMNNGASFHECYETIKILDKIDFEIAYRILLNSNDAFVSLKTKYLTVIIKQRLLNKNGTSCEYIESLALKMISKFGLDISQKLFDALENINNLAEFENIVNFAKENKIKLSDIYVKKATIPVLKRTLEIKFLGGRIKGIDRLKLGTYLDSLLDQSWTFEQLHDFFNIVNESNSQDRARYSIFVLEIILHYKIFPKKENYDKISTALKNSAESWLKEINKIAVEATFSDRIRVKTSRELIQEFESGNSHIKNLKNLGEEKLRSLIEKIKSSNLFSEVLKNISQDRSNANNQIPSICISQWTKNHILQWADIVKANIETRNTNSDDFIVETLAVIKQANFIETRFHLTDAQILSCLIILNANKDQGRLLQLATGEGNSTIISALAVFYALQGKKVDIITSSPVLAERDTKEKENFYHMFDLQCSHNNDKVVYLSGPKTCYKEQVVYDEAAQFQFDTLRTEDSSKIARLATSISDMDQLQIIYHLLWNQLISMQDKIIQLDGELYLLYGKIKLEQNRISLEYVEGVDGFCVHLQPYPHFTDQFQYIKLD</sequence>
<dbReference type="InterPro" id="IPR011115">
    <property type="entry name" value="SecA_DEAD"/>
</dbReference>
<keyword evidence="1" id="KW-0653">Protein transport</keyword>
<keyword evidence="1" id="KW-0813">Transport</keyword>
<name>A0A818YAH5_9BILA</name>
<dbReference type="InterPro" id="IPR000185">
    <property type="entry name" value="SecA"/>
</dbReference>
<dbReference type="InterPro" id="IPR027417">
    <property type="entry name" value="P-loop_NTPase"/>
</dbReference>
<protein>
    <recommendedName>
        <fullName evidence="3">SecA family profile domain-containing protein</fullName>
    </recommendedName>
</protein>
<dbReference type="GO" id="GO:0017038">
    <property type="term" value="P:protein import"/>
    <property type="evidence" value="ECO:0007669"/>
    <property type="project" value="InterPro"/>
</dbReference>
<proteinExistence type="predicted"/>
<gene>
    <name evidence="4" type="ORF">OVN521_LOCUS1151</name>
</gene>
<evidence type="ECO:0000313" key="5">
    <source>
        <dbReference type="Proteomes" id="UP000663866"/>
    </source>
</evidence>
<dbReference type="EMBL" id="CAJOBG010000073">
    <property type="protein sequence ID" value="CAF3751377.1"/>
    <property type="molecule type" value="Genomic_DNA"/>
</dbReference>
<dbReference type="GO" id="GO:0016020">
    <property type="term" value="C:membrane"/>
    <property type="evidence" value="ECO:0007669"/>
    <property type="project" value="InterPro"/>
</dbReference>
<dbReference type="GO" id="GO:0005524">
    <property type="term" value="F:ATP binding"/>
    <property type="evidence" value="ECO:0007669"/>
    <property type="project" value="InterPro"/>
</dbReference>
<evidence type="ECO:0000259" key="3">
    <source>
        <dbReference type="PROSITE" id="PS51196"/>
    </source>
</evidence>